<evidence type="ECO:0000313" key="9">
    <source>
        <dbReference type="EMBL" id="EHQ36152.1"/>
    </source>
</evidence>
<dbReference type="Gene3D" id="1.10.3730.20">
    <property type="match status" value="1"/>
</dbReference>
<feature type="compositionally biased region" description="Polar residues" evidence="6">
    <location>
        <begin position="1"/>
        <end position="17"/>
    </location>
</feature>
<feature type="region of interest" description="Disordered" evidence="6">
    <location>
        <begin position="354"/>
        <end position="414"/>
    </location>
</feature>
<evidence type="ECO:0000256" key="4">
    <source>
        <dbReference type="ARBA" id="ARBA00022989"/>
    </source>
</evidence>
<reference evidence="9 10" key="1">
    <citation type="submission" date="2011-10" db="EMBL/GenBank/DDBJ databases">
        <title>The Improved High-Quality Draft genome of Methanoplanus limicola DSM 2279.</title>
        <authorList>
            <consortium name="US DOE Joint Genome Institute (JGI-PGF)"/>
            <person name="Lucas S."/>
            <person name="Copeland A."/>
            <person name="Lapidus A."/>
            <person name="Glavina del Rio T."/>
            <person name="Dalin E."/>
            <person name="Tice H."/>
            <person name="Bruce D."/>
            <person name="Goodwin L."/>
            <person name="Pitluck S."/>
            <person name="Peters L."/>
            <person name="Mikhailova N."/>
            <person name="Lu M."/>
            <person name="Kyrpides N."/>
            <person name="Mavromatis K."/>
            <person name="Ivanova N."/>
            <person name="Markowitz V."/>
            <person name="Cheng J.-F."/>
            <person name="Hugenholtz P."/>
            <person name="Woyke T."/>
            <person name="Wu D."/>
            <person name="Wirth R."/>
            <person name="Brambilla E.-M."/>
            <person name="Klenk H.-P."/>
            <person name="Eisen J.A."/>
        </authorList>
    </citation>
    <scope>NUCLEOTIDE SEQUENCE [LARGE SCALE GENOMIC DNA]</scope>
    <source>
        <strain evidence="9 10">DSM 2279</strain>
    </source>
</reference>
<evidence type="ECO:0000256" key="6">
    <source>
        <dbReference type="SAM" id="MobiDB-lite"/>
    </source>
</evidence>
<protein>
    <recommendedName>
        <fullName evidence="8">EamA domain-containing protein</fullName>
    </recommendedName>
</protein>
<name>H1Z060_9EURY</name>
<feature type="transmembrane region" description="Helical" evidence="7">
    <location>
        <begin position="243"/>
        <end position="261"/>
    </location>
</feature>
<dbReference type="Proteomes" id="UP000005741">
    <property type="component" value="Chromosome"/>
</dbReference>
<gene>
    <name evidence="9" type="ORF">Metlim_2067</name>
</gene>
<comment type="subcellular location">
    <subcellularLocation>
        <location evidence="1">Cell membrane</location>
        <topology evidence="1">Multi-pass membrane protein</topology>
    </subcellularLocation>
</comment>
<dbReference type="SUPFAM" id="SSF103481">
    <property type="entry name" value="Multidrug resistance efflux transporter EmrE"/>
    <property type="match status" value="2"/>
</dbReference>
<keyword evidence="10" id="KW-1185">Reference proteome</keyword>
<dbReference type="Pfam" id="PF00892">
    <property type="entry name" value="EamA"/>
    <property type="match status" value="2"/>
</dbReference>
<feature type="domain" description="EamA" evidence="8">
    <location>
        <begin position="213"/>
        <end position="345"/>
    </location>
</feature>
<sequence>MSNSPQIEDGIQNSSQGKRGINQPVNQPVCGNDNLKIYILNQIKQISILMINRKFLPVLCVLSAGALFAAGTPLAKLLLNDMQPLTLASVLYLGSAAGLLIFYLFSRFLAGKRGKNKRHTREAPLTKEDLPWLAGSVFFGSILSTVLLMISLPHVPAVTASMLLSFEAVAGTAIAATIFHEPVGKRVWAALGLITLACLLLTYTPGAETGLSLGALGVILTCTCWGIDCNLGRKISSKDPVSIVLAKGLGAGIVLFILAEITGSDFPPLPEMIPAMIVGFFSFGGLMVTLYFYGLRGLGSARAGSIFGMNPAFGVIFSFIIFQDIPGAMFFLVLPLVALGLYLLATENHSHIHTHPAESHEHRHSHDDLHHDHEHSPGSPPVDKNGHHSHIHTHEEFSHEHPHRPDIHHRHRHE</sequence>
<feature type="transmembrane region" description="Helical" evidence="7">
    <location>
        <begin position="273"/>
        <end position="293"/>
    </location>
</feature>
<accession>H1Z060</accession>
<feature type="transmembrane region" description="Helical" evidence="7">
    <location>
        <begin position="87"/>
        <end position="109"/>
    </location>
</feature>
<dbReference type="EMBL" id="CM001436">
    <property type="protein sequence ID" value="EHQ36152.1"/>
    <property type="molecule type" value="Genomic_DNA"/>
</dbReference>
<dbReference type="InterPro" id="IPR051258">
    <property type="entry name" value="Diverse_Substrate_Transporter"/>
</dbReference>
<feature type="transmembrane region" description="Helical" evidence="7">
    <location>
        <begin position="305"/>
        <end position="322"/>
    </location>
</feature>
<organism evidence="9 10">
    <name type="scientific">Methanoplanus limicola DSM 2279</name>
    <dbReference type="NCBI Taxonomy" id="937775"/>
    <lineage>
        <taxon>Archaea</taxon>
        <taxon>Methanobacteriati</taxon>
        <taxon>Methanobacteriota</taxon>
        <taxon>Stenosarchaea group</taxon>
        <taxon>Methanomicrobia</taxon>
        <taxon>Methanomicrobiales</taxon>
        <taxon>Methanomicrobiaceae</taxon>
        <taxon>Methanoplanus</taxon>
    </lineage>
</organism>
<feature type="transmembrane region" description="Helical" evidence="7">
    <location>
        <begin position="158"/>
        <end position="180"/>
    </location>
</feature>
<dbReference type="InterPro" id="IPR037185">
    <property type="entry name" value="EmrE-like"/>
</dbReference>
<dbReference type="AlphaFoldDB" id="H1Z060"/>
<dbReference type="HOGENOM" id="CLU_042632_0_0_2"/>
<dbReference type="InParanoid" id="H1Z060"/>
<evidence type="ECO:0000256" key="3">
    <source>
        <dbReference type="ARBA" id="ARBA00022692"/>
    </source>
</evidence>
<evidence type="ECO:0000256" key="7">
    <source>
        <dbReference type="SAM" id="Phobius"/>
    </source>
</evidence>
<dbReference type="RefSeq" id="WP_004078405.1">
    <property type="nucleotide sequence ID" value="NZ_CM001436.1"/>
</dbReference>
<keyword evidence="4 7" id="KW-1133">Transmembrane helix</keyword>
<dbReference type="GO" id="GO:0005886">
    <property type="term" value="C:plasma membrane"/>
    <property type="evidence" value="ECO:0007669"/>
    <property type="project" value="UniProtKB-SubCell"/>
</dbReference>
<evidence type="ECO:0000259" key="8">
    <source>
        <dbReference type="Pfam" id="PF00892"/>
    </source>
</evidence>
<evidence type="ECO:0000256" key="5">
    <source>
        <dbReference type="ARBA" id="ARBA00023136"/>
    </source>
</evidence>
<dbReference type="PANTHER" id="PTHR42920">
    <property type="entry name" value="OS03G0707200 PROTEIN-RELATED"/>
    <property type="match status" value="1"/>
</dbReference>
<feature type="transmembrane region" description="Helical" evidence="7">
    <location>
        <begin position="328"/>
        <end position="345"/>
    </location>
</feature>
<feature type="transmembrane region" description="Helical" evidence="7">
    <location>
        <begin position="210"/>
        <end position="231"/>
    </location>
</feature>
<evidence type="ECO:0000256" key="2">
    <source>
        <dbReference type="ARBA" id="ARBA00022475"/>
    </source>
</evidence>
<dbReference type="InterPro" id="IPR000620">
    <property type="entry name" value="EamA_dom"/>
</dbReference>
<dbReference type="PANTHER" id="PTHR42920:SF11">
    <property type="entry name" value="INNER MEMBRANE PROTEIN YTFF"/>
    <property type="match status" value="1"/>
</dbReference>
<feature type="transmembrane region" description="Helical" evidence="7">
    <location>
        <begin position="130"/>
        <end position="152"/>
    </location>
</feature>
<keyword evidence="5 7" id="KW-0472">Membrane</keyword>
<feature type="region of interest" description="Disordered" evidence="6">
    <location>
        <begin position="1"/>
        <end position="23"/>
    </location>
</feature>
<evidence type="ECO:0000256" key="1">
    <source>
        <dbReference type="ARBA" id="ARBA00004651"/>
    </source>
</evidence>
<proteinExistence type="predicted"/>
<feature type="compositionally biased region" description="Basic and acidic residues" evidence="6">
    <location>
        <begin position="392"/>
        <end position="405"/>
    </location>
</feature>
<feature type="compositionally biased region" description="Basic and acidic residues" evidence="6">
    <location>
        <begin position="355"/>
        <end position="376"/>
    </location>
</feature>
<feature type="transmembrane region" description="Helical" evidence="7">
    <location>
        <begin position="187"/>
        <end position="204"/>
    </location>
</feature>
<keyword evidence="2" id="KW-1003">Cell membrane</keyword>
<feature type="domain" description="EamA" evidence="8">
    <location>
        <begin position="58"/>
        <end position="202"/>
    </location>
</feature>
<feature type="transmembrane region" description="Helical" evidence="7">
    <location>
        <begin position="55"/>
        <end position="75"/>
    </location>
</feature>
<dbReference type="STRING" id="937775.Metlim_2067"/>
<evidence type="ECO:0000313" key="10">
    <source>
        <dbReference type="Proteomes" id="UP000005741"/>
    </source>
</evidence>
<keyword evidence="3 7" id="KW-0812">Transmembrane</keyword>